<dbReference type="NCBIfam" id="NF006505">
    <property type="entry name" value="PRK08939.1"/>
    <property type="match status" value="1"/>
</dbReference>
<dbReference type="Pfam" id="PF07319">
    <property type="entry name" value="DnaI_N"/>
    <property type="match status" value="1"/>
</dbReference>
<dbReference type="EMBL" id="JBHTKK010000022">
    <property type="protein sequence ID" value="MFD1067429.1"/>
    <property type="molecule type" value="Genomic_DNA"/>
</dbReference>
<dbReference type="SUPFAM" id="SSF52540">
    <property type="entry name" value="P-loop containing nucleoside triphosphate hydrolases"/>
    <property type="match status" value="1"/>
</dbReference>
<dbReference type="Proteomes" id="UP001597041">
    <property type="component" value="Unassembled WGS sequence"/>
</dbReference>
<dbReference type="InterPro" id="IPR003593">
    <property type="entry name" value="AAA+_ATPase"/>
</dbReference>
<dbReference type="Pfam" id="PF00308">
    <property type="entry name" value="Bac_DnaA"/>
    <property type="match status" value="1"/>
</dbReference>
<evidence type="ECO:0000259" key="1">
    <source>
        <dbReference type="SMART" id="SM00382"/>
    </source>
</evidence>
<dbReference type="InterPro" id="IPR027417">
    <property type="entry name" value="P-loop_NTPase"/>
</dbReference>
<dbReference type="PANTHER" id="PTHR30050">
    <property type="entry name" value="CHROMOSOMAL REPLICATION INITIATOR PROTEIN DNAA"/>
    <property type="match status" value="1"/>
</dbReference>
<sequence>MKPIQSELKAWMDKNENFKTNYTRIKKEILSDPSIQSFLREHPELTDHDIEKHLMRLYEYKSQSKQCDRCASYGECQNIIQGYSPLLSMDKNEIKLSYEKCHLRVEAEQQDAQQKLLQSLYMPKEILEAKMSEVIQDKSRIAAIGAILNFLEEAKTALPKKGLFLHGSFGVGKTYLLGAIANELKKHHYSSTLIYMPEFVREIKGSFKDDSFNEKIDFFKKADVLMLDDIGAELQSAWFRDEVLGSVLQYRMMEGLPVFFSSNFNLSELEKELASTRNGVEEVKAGRIIERIKQVSNIVEMTGKNRRDE</sequence>
<gene>
    <name evidence="2" type="primary">dnaI</name>
    <name evidence="2" type="ORF">ACFQ19_15595</name>
</gene>
<organism evidence="2 3">
    <name type="scientific">Oceanobacillus locisalsi</name>
    <dbReference type="NCBI Taxonomy" id="546107"/>
    <lineage>
        <taxon>Bacteria</taxon>
        <taxon>Bacillati</taxon>
        <taxon>Bacillota</taxon>
        <taxon>Bacilli</taxon>
        <taxon>Bacillales</taxon>
        <taxon>Bacillaceae</taxon>
        <taxon>Oceanobacillus</taxon>
    </lineage>
</organism>
<name>A0ABW3NJ62_9BACI</name>
<keyword evidence="3" id="KW-1185">Reference proteome</keyword>
<accession>A0ABW3NJ62</accession>
<dbReference type="RefSeq" id="WP_379593537.1">
    <property type="nucleotide sequence ID" value="NZ_JBHTKK010000022.1"/>
</dbReference>
<evidence type="ECO:0000313" key="2">
    <source>
        <dbReference type="EMBL" id="MFD1067429.1"/>
    </source>
</evidence>
<reference evidence="3" key="1">
    <citation type="journal article" date="2019" name="Int. J. Syst. Evol. Microbiol.">
        <title>The Global Catalogue of Microorganisms (GCM) 10K type strain sequencing project: providing services to taxonomists for standard genome sequencing and annotation.</title>
        <authorList>
            <consortium name="The Broad Institute Genomics Platform"/>
            <consortium name="The Broad Institute Genome Sequencing Center for Infectious Disease"/>
            <person name="Wu L."/>
            <person name="Ma J."/>
        </authorList>
    </citation>
    <scope>NUCLEOTIDE SEQUENCE [LARGE SCALE GENOMIC DNA]</scope>
    <source>
        <strain evidence="3">CCUG 56608</strain>
    </source>
</reference>
<dbReference type="InterPro" id="IPR009928">
    <property type="entry name" value="DnaI_N"/>
</dbReference>
<dbReference type="PANTHER" id="PTHR30050:SF8">
    <property type="entry name" value="PRIMOSOMAL PROTEIN DNAI"/>
    <property type="match status" value="1"/>
</dbReference>
<comment type="caution">
    <text evidence="2">The sequence shown here is derived from an EMBL/GenBank/DDBJ whole genome shotgun (WGS) entry which is preliminary data.</text>
</comment>
<evidence type="ECO:0000313" key="3">
    <source>
        <dbReference type="Proteomes" id="UP001597041"/>
    </source>
</evidence>
<dbReference type="CDD" id="cd00009">
    <property type="entry name" value="AAA"/>
    <property type="match status" value="1"/>
</dbReference>
<dbReference type="Gene3D" id="3.40.50.300">
    <property type="entry name" value="P-loop containing nucleotide triphosphate hydrolases"/>
    <property type="match status" value="1"/>
</dbReference>
<dbReference type="InterPro" id="IPR013317">
    <property type="entry name" value="DnaA_dom"/>
</dbReference>
<proteinExistence type="predicted"/>
<feature type="domain" description="AAA+ ATPase" evidence="1">
    <location>
        <begin position="159"/>
        <end position="287"/>
    </location>
</feature>
<protein>
    <submittedName>
        <fullName evidence="2">Primosomal protein DnaI</fullName>
    </submittedName>
</protein>
<dbReference type="SMART" id="SM00382">
    <property type="entry name" value="AAA"/>
    <property type="match status" value="1"/>
</dbReference>